<dbReference type="AlphaFoldDB" id="F0ZWX2"/>
<evidence type="ECO:0000256" key="2">
    <source>
        <dbReference type="SAM" id="Phobius"/>
    </source>
</evidence>
<dbReference type="Pfam" id="PF01471">
    <property type="entry name" value="PG_binding_1"/>
    <property type="match status" value="1"/>
</dbReference>
<dbReference type="InterPro" id="IPR038919">
    <property type="entry name" value="STB2/STB2"/>
</dbReference>
<feature type="compositionally biased region" description="Low complexity" evidence="1">
    <location>
        <begin position="103"/>
        <end position="114"/>
    </location>
</feature>
<proteinExistence type="predicted"/>
<evidence type="ECO:0000259" key="3">
    <source>
        <dbReference type="Pfam" id="PF01471"/>
    </source>
</evidence>
<feature type="region of interest" description="Disordered" evidence="1">
    <location>
        <begin position="544"/>
        <end position="694"/>
    </location>
</feature>
<dbReference type="InParanoid" id="F0ZWX2"/>
<dbReference type="VEuPathDB" id="AmoebaDB:DICPUDRAFT_156569"/>
<feature type="compositionally biased region" description="Basic and acidic residues" evidence="1">
    <location>
        <begin position="610"/>
        <end position="626"/>
    </location>
</feature>
<keyword evidence="2" id="KW-0472">Membrane</keyword>
<dbReference type="InterPro" id="IPR036366">
    <property type="entry name" value="PGBDSf"/>
</dbReference>
<keyword evidence="6" id="KW-1185">Reference proteome</keyword>
<evidence type="ECO:0000313" key="5">
    <source>
        <dbReference type="EMBL" id="EGC31545.1"/>
    </source>
</evidence>
<dbReference type="GeneID" id="10505678"/>
<dbReference type="RefSeq" id="XP_003291916.1">
    <property type="nucleotide sequence ID" value="XM_003291868.1"/>
</dbReference>
<feature type="compositionally biased region" description="Acidic residues" evidence="1">
    <location>
        <begin position="627"/>
        <end position="666"/>
    </location>
</feature>
<sequence length="943" mass="107743">SYLIEHEKMLINNLDKKPNSTGSNPMSYDDYEFEDDPIELELRKKMLTMLNQNSIPNSSSSNNNNNSNNNISNLNNFNLEESEEDNIDSDGNNSSNHSDHNLNNEYYNNFSNDHMFSTPTLSRKSKNKQHNRSISVNQPQSSSYQHQSSYLQPQSQLSNSLNQKSFLTSSNPGFLPTLGSPKFESLGNSTKGTNLTTTIGNNNNNNNNNNMMFNNNGSNISNSSSQGEEYFNLNEKYLLTERDRIKSMAKEFKFEIEIERKVIKEYKLYAVEEWIFKSNHIWSAVSYTGNYDDKIVVSVIKPTQQNKQLYNLISKPPNSTFYPINTPSGQILLANCGDSSQYGLNLIEIPDGDFDEHIEDIKTNLCLKRLGCTNPKYKVSYMKLADSCVDKFRKLSGFPKATKSYVNEFVMEIQAALSHLNYLPLLTKIDGMYDQKTINALKAFQVDSNKHREGSGLLLLPTEGYLDQITFDELQEEILKLASKLESLGYTLPDNPTKNFKEFNVIIKSFQETYRIYPNAPGKNILLFIEKMNLKVSQTILPPPSSNNIQSTFSTSPSSNSTNINKKNKQNNNKSNNSNNSNSNSNSNSNNNLPGNSNYNNYLNYDDEIESFKRGQEKTDAEIFRYDDDDDEDEDDDYYEDSDSQDIIDPYVDDDDDEYFSNEDEDFKATNNNNKSDNTNIKSKTDIPISNNVNNTSSVATTTNNEKQFQEIQKQTLLPNNTNVLSQTQNEINNLEPINEAEEKEKLKQTILRLEVLVDKQHSQYCKLKEDFDHLSDSYYELKEKSLKSIAVISTNEKMFTDINNRWNKLTKKEIPEIEDKINSNVDIIQSYSSKMKRLDDIVTSIQKKNDRNIFLSFLISFGSFFLIICGYIAIGLAKIKKSIVQPINNNANNTNGNNNSNGNNNNNNNEITSNSNKNRQTDEAIQDFLKQKLNITTFFENN</sequence>
<dbReference type="InterPro" id="IPR059025">
    <property type="entry name" value="STB6_N"/>
</dbReference>
<feature type="transmembrane region" description="Helical" evidence="2">
    <location>
        <begin position="854"/>
        <end position="875"/>
    </location>
</feature>
<name>F0ZWX2_DICPU</name>
<feature type="domain" description="STB6-like N-terminal" evidence="4">
    <location>
        <begin position="236"/>
        <end position="370"/>
    </location>
</feature>
<organism evidence="5 6">
    <name type="scientific">Dictyostelium purpureum</name>
    <name type="common">Slime mold</name>
    <dbReference type="NCBI Taxonomy" id="5786"/>
    <lineage>
        <taxon>Eukaryota</taxon>
        <taxon>Amoebozoa</taxon>
        <taxon>Evosea</taxon>
        <taxon>Eumycetozoa</taxon>
        <taxon>Dictyostelia</taxon>
        <taxon>Dictyosteliales</taxon>
        <taxon>Dictyosteliaceae</taxon>
        <taxon>Dictyostelium</taxon>
    </lineage>
</organism>
<feature type="region of interest" description="Disordered" evidence="1">
    <location>
        <begin position="52"/>
        <end position="157"/>
    </location>
</feature>
<dbReference type="Gene3D" id="1.10.101.10">
    <property type="entry name" value="PGBD-like superfamily/PGBD"/>
    <property type="match status" value="1"/>
</dbReference>
<dbReference type="EMBL" id="GL871246">
    <property type="protein sequence ID" value="EGC31545.1"/>
    <property type="molecule type" value="Genomic_DNA"/>
</dbReference>
<accession>F0ZWX2</accession>
<dbReference type="eggNOG" id="ENOG502RCXQ">
    <property type="taxonomic scope" value="Eukaryota"/>
</dbReference>
<evidence type="ECO:0000259" key="4">
    <source>
        <dbReference type="Pfam" id="PF25995"/>
    </source>
</evidence>
<feature type="compositionally biased region" description="Low complexity" evidence="1">
    <location>
        <begin position="137"/>
        <end position="157"/>
    </location>
</feature>
<protein>
    <recommendedName>
        <fullName evidence="7">Peptidoglycan binding-like domain-containing protein</fullName>
    </recommendedName>
</protein>
<keyword evidence="2" id="KW-0812">Transmembrane</keyword>
<dbReference type="InterPro" id="IPR002477">
    <property type="entry name" value="Peptidoglycan-bd-like"/>
</dbReference>
<feature type="non-terminal residue" evidence="5">
    <location>
        <position position="1"/>
    </location>
</feature>
<gene>
    <name evidence="5" type="ORF">DICPUDRAFT_156569</name>
</gene>
<dbReference type="PANTHER" id="PTHR31011:SF2">
    <property type="entry name" value="PROTEIN STB2-RELATED"/>
    <property type="match status" value="1"/>
</dbReference>
<dbReference type="Pfam" id="PF25995">
    <property type="entry name" value="STB6_N"/>
    <property type="match status" value="1"/>
</dbReference>
<evidence type="ECO:0008006" key="7">
    <source>
        <dbReference type="Google" id="ProtNLM"/>
    </source>
</evidence>
<feature type="compositionally biased region" description="Low complexity" evidence="1">
    <location>
        <begin position="670"/>
        <end position="682"/>
    </location>
</feature>
<dbReference type="Proteomes" id="UP000001064">
    <property type="component" value="Unassembled WGS sequence"/>
</dbReference>
<dbReference type="FunCoup" id="F0ZWX2">
    <property type="interactions" value="70"/>
</dbReference>
<dbReference type="OrthoDB" id="19806at2759"/>
<feature type="domain" description="Peptidoglycan binding-like" evidence="3">
    <location>
        <begin position="408"/>
        <end position="445"/>
    </location>
</feature>
<evidence type="ECO:0000256" key="1">
    <source>
        <dbReference type="SAM" id="MobiDB-lite"/>
    </source>
</evidence>
<evidence type="ECO:0000313" key="6">
    <source>
        <dbReference type="Proteomes" id="UP000001064"/>
    </source>
</evidence>
<feature type="region of interest" description="Disordered" evidence="1">
    <location>
        <begin position="892"/>
        <end position="917"/>
    </location>
</feature>
<reference evidence="6" key="1">
    <citation type="journal article" date="2011" name="Genome Biol.">
        <title>Comparative genomics of the social amoebae Dictyostelium discoideum and Dictyostelium purpureum.</title>
        <authorList>
            <consortium name="US DOE Joint Genome Institute (JGI-PGF)"/>
            <person name="Sucgang R."/>
            <person name="Kuo A."/>
            <person name="Tian X."/>
            <person name="Salerno W."/>
            <person name="Parikh A."/>
            <person name="Feasley C.L."/>
            <person name="Dalin E."/>
            <person name="Tu H."/>
            <person name="Huang E."/>
            <person name="Barry K."/>
            <person name="Lindquist E."/>
            <person name="Shapiro H."/>
            <person name="Bruce D."/>
            <person name="Schmutz J."/>
            <person name="Salamov A."/>
            <person name="Fey P."/>
            <person name="Gaudet P."/>
            <person name="Anjard C."/>
            <person name="Babu M.M."/>
            <person name="Basu S."/>
            <person name="Bushmanova Y."/>
            <person name="van der Wel H."/>
            <person name="Katoh-Kurasawa M."/>
            <person name="Dinh C."/>
            <person name="Coutinho P.M."/>
            <person name="Saito T."/>
            <person name="Elias M."/>
            <person name="Schaap P."/>
            <person name="Kay R.R."/>
            <person name="Henrissat B."/>
            <person name="Eichinger L."/>
            <person name="Rivero F."/>
            <person name="Putnam N.H."/>
            <person name="West C.M."/>
            <person name="Loomis W.F."/>
            <person name="Chisholm R.L."/>
            <person name="Shaulsky G."/>
            <person name="Strassmann J.E."/>
            <person name="Queller D.C."/>
            <person name="Kuspa A."/>
            <person name="Grigoriev I.V."/>
        </authorList>
    </citation>
    <scope>NUCLEOTIDE SEQUENCE [LARGE SCALE GENOMIC DNA]</scope>
    <source>
        <strain evidence="6">QSDP1</strain>
    </source>
</reference>
<feature type="compositionally biased region" description="Low complexity" evidence="1">
    <location>
        <begin position="548"/>
        <end position="604"/>
    </location>
</feature>
<dbReference type="InterPro" id="IPR036365">
    <property type="entry name" value="PGBD-like_sf"/>
</dbReference>
<dbReference type="SUPFAM" id="SSF47090">
    <property type="entry name" value="PGBD-like"/>
    <property type="match status" value="1"/>
</dbReference>
<feature type="compositionally biased region" description="Low complexity" evidence="1">
    <location>
        <begin position="52"/>
        <end position="79"/>
    </location>
</feature>
<keyword evidence="2" id="KW-1133">Transmembrane helix</keyword>
<dbReference type="PANTHER" id="PTHR31011">
    <property type="entry name" value="PROTEIN STB2-RELATED"/>
    <property type="match status" value="1"/>
</dbReference>
<dbReference type="KEGG" id="dpp:DICPUDRAFT_156569"/>
<dbReference type="STRING" id="5786.F0ZWX2"/>
<dbReference type="OMA" id="YAVEEWI"/>